<feature type="transmembrane region" description="Helical" evidence="1">
    <location>
        <begin position="75"/>
        <end position="99"/>
    </location>
</feature>
<organism evidence="3">
    <name type="scientific">Caenorhabditis remanei</name>
    <name type="common">Caenorhabditis vulgaris</name>
    <dbReference type="NCBI Taxonomy" id="31234"/>
    <lineage>
        <taxon>Eukaryota</taxon>
        <taxon>Metazoa</taxon>
        <taxon>Ecdysozoa</taxon>
        <taxon>Nematoda</taxon>
        <taxon>Chromadorea</taxon>
        <taxon>Rhabditida</taxon>
        <taxon>Rhabditina</taxon>
        <taxon>Rhabditomorpha</taxon>
        <taxon>Rhabditoidea</taxon>
        <taxon>Rhabditidae</taxon>
        <taxon>Peloderinae</taxon>
        <taxon>Caenorhabditis</taxon>
    </lineage>
</organism>
<gene>
    <name evidence="2" type="primary">Cre-srxa-15</name>
    <name evidence="2" type="ORF">CRE_21239</name>
</gene>
<feature type="transmembrane region" description="Helical" evidence="1">
    <location>
        <begin position="170"/>
        <end position="190"/>
    </location>
</feature>
<dbReference type="eggNOG" id="ENOG502TIPW">
    <property type="taxonomic scope" value="Eukaryota"/>
</dbReference>
<reference evidence="2" key="1">
    <citation type="submission" date="2007-07" db="EMBL/GenBank/DDBJ databases">
        <title>PCAP assembly of the Caenorhabditis remanei genome.</title>
        <authorList>
            <consortium name="The Caenorhabditis remanei Sequencing Consortium"/>
            <person name="Wilson R.K."/>
        </authorList>
    </citation>
    <scope>NUCLEOTIDE SEQUENCE [LARGE SCALE GENOMIC DNA]</scope>
    <source>
        <strain evidence="2">PB4641</strain>
    </source>
</reference>
<feature type="transmembrane region" description="Helical" evidence="1">
    <location>
        <begin position="248"/>
        <end position="272"/>
    </location>
</feature>
<protein>
    <submittedName>
        <fullName evidence="2">CRE-SRXA-15 protein</fullName>
    </submittedName>
</protein>
<evidence type="ECO:0000256" key="1">
    <source>
        <dbReference type="SAM" id="Phobius"/>
    </source>
</evidence>
<evidence type="ECO:0000313" key="3">
    <source>
        <dbReference type="Proteomes" id="UP000008281"/>
    </source>
</evidence>
<dbReference type="PANTHER" id="PTHR23018">
    <property type="entry name" value="SERPENTINE RECEPTOR, CLASS XA-RELATED"/>
    <property type="match status" value="1"/>
</dbReference>
<dbReference type="EMBL" id="DS268440">
    <property type="protein sequence ID" value="EFP00803.1"/>
    <property type="molecule type" value="Genomic_DNA"/>
</dbReference>
<proteinExistence type="predicted"/>
<feature type="transmembrane region" description="Helical" evidence="1">
    <location>
        <begin position="39"/>
        <end position="63"/>
    </location>
</feature>
<feature type="transmembrane region" description="Helical" evidence="1">
    <location>
        <begin position="6"/>
        <end position="27"/>
    </location>
</feature>
<dbReference type="Proteomes" id="UP000008281">
    <property type="component" value="Unassembled WGS sequence"/>
</dbReference>
<feature type="transmembrane region" description="Helical" evidence="1">
    <location>
        <begin position="119"/>
        <end position="139"/>
    </location>
</feature>
<keyword evidence="1" id="KW-0812">Transmembrane</keyword>
<dbReference type="InParanoid" id="E3MF16"/>
<keyword evidence="3" id="KW-1185">Reference proteome</keyword>
<dbReference type="OrthoDB" id="5869146at2759"/>
<name>E3MF16_CAERE</name>
<accession>E3MF16</accession>
<dbReference type="PANTHER" id="PTHR23018:SF11">
    <property type="entry name" value="G-PROTEIN COUPLED RECEPTORS FAMILY 1 PROFILE DOMAIN-CONTAINING PROTEIN"/>
    <property type="match status" value="1"/>
</dbReference>
<keyword evidence="1" id="KW-1133">Transmembrane helix</keyword>
<dbReference type="Pfam" id="PF03383">
    <property type="entry name" value="Serpentine_r_xa"/>
    <property type="match status" value="1"/>
</dbReference>
<keyword evidence="1" id="KW-0472">Membrane</keyword>
<dbReference type="AlphaFoldDB" id="E3MF16"/>
<dbReference type="InterPro" id="IPR005047">
    <property type="entry name" value="7TM_GPCR_serpentine_rcpt_Srxa"/>
</dbReference>
<dbReference type="HOGENOM" id="CLU_069454_1_0_1"/>
<dbReference type="FunCoup" id="E3MF16">
    <property type="interactions" value="1"/>
</dbReference>
<dbReference type="Gene3D" id="1.20.1070.10">
    <property type="entry name" value="Rhodopsin 7-helix transmembrane proteins"/>
    <property type="match status" value="1"/>
</dbReference>
<evidence type="ECO:0000313" key="2">
    <source>
        <dbReference type="EMBL" id="EFP00803.1"/>
    </source>
</evidence>
<sequence length="294" mass="34590">MILFFLGFTFINFLSLVFNAFLFYVIYKQPDKTRQPTIYIYNVIIANSLDSITIFFTFLFPFLLEDNFYSDYRRILGPTLTFLCTFSYEHTFYLSLIMVIHRIHVVKEPLTKFYTNLKIWLFCGGFAILSFIFLVIPYFSSCPVNINQRTFNFAVDCANRHPITQLQNDWLILIPVLTFILNICLFLYLAQKRGEALRRRRLNGKMRTSGLSDTQTFSVVSISSTSNVHQLPPLVTRSKSRQSYEHSLLLQSIFTTSFILVYELTGLLMRIFRVRTLFELRTSRYSKTLISERL</sequence>
<dbReference type="OMA" id="PTIYIYN"/>
<dbReference type="SUPFAM" id="SSF81321">
    <property type="entry name" value="Family A G protein-coupled receptor-like"/>
    <property type="match status" value="1"/>
</dbReference>